<dbReference type="Pfam" id="PF00022">
    <property type="entry name" value="Actin"/>
    <property type="match status" value="1"/>
</dbReference>
<protein>
    <recommendedName>
        <fullName evidence="11">Dynein heavy chain linker domain-containing protein</fullName>
    </recommendedName>
</protein>
<evidence type="ECO:0000256" key="4">
    <source>
        <dbReference type="ARBA" id="ARBA00022741"/>
    </source>
</evidence>
<reference evidence="12 13" key="1">
    <citation type="submission" date="2022-04" db="EMBL/GenBank/DDBJ databases">
        <title>Chromosome-level reference genomes for two strains of Caenorhabditis briggsae: an improved platform for comparative genomics.</title>
        <authorList>
            <person name="Stevens L."/>
            <person name="Andersen E."/>
        </authorList>
    </citation>
    <scope>NUCLEOTIDE SEQUENCE [LARGE SCALE GENOMIC DNA]</scope>
    <source>
        <strain evidence="12">VX34</strain>
        <tissue evidence="12">Whole-organism</tissue>
    </source>
</reference>
<comment type="subcellular location">
    <subcellularLocation>
        <location evidence="1">Cytoplasm</location>
        <location evidence="1">Cytoskeleton</location>
    </subcellularLocation>
</comment>
<dbReference type="SMART" id="SM00268">
    <property type="entry name" value="ACTIN"/>
    <property type="match status" value="1"/>
</dbReference>
<dbReference type="FunFam" id="3.30.420.40:FF:000291">
    <property type="entry name" value="Actin, alpha skeletal muscle"/>
    <property type="match status" value="1"/>
</dbReference>
<name>A0AAE9EIX9_CAEBR</name>
<keyword evidence="3" id="KW-0963">Cytoplasm</keyword>
<dbReference type="SUPFAM" id="SSF53067">
    <property type="entry name" value="Actin-like ATPase domain"/>
    <property type="match status" value="2"/>
</dbReference>
<dbReference type="PROSITE" id="PS01132">
    <property type="entry name" value="ACTINS_ACT_LIKE"/>
    <property type="match status" value="1"/>
</dbReference>
<dbReference type="InterPro" id="IPR042222">
    <property type="entry name" value="Dynein_2_N"/>
</dbReference>
<dbReference type="Proteomes" id="UP000829354">
    <property type="component" value="Chromosome III"/>
</dbReference>
<evidence type="ECO:0000256" key="6">
    <source>
        <dbReference type="ARBA" id="ARBA00022840"/>
    </source>
</evidence>
<feature type="domain" description="Dynein heavy chain linker" evidence="11">
    <location>
        <begin position="829"/>
        <end position="1223"/>
    </location>
</feature>
<organism evidence="12 13">
    <name type="scientific">Caenorhabditis briggsae</name>
    <dbReference type="NCBI Taxonomy" id="6238"/>
    <lineage>
        <taxon>Eukaryota</taxon>
        <taxon>Metazoa</taxon>
        <taxon>Ecdysozoa</taxon>
        <taxon>Nematoda</taxon>
        <taxon>Chromadorea</taxon>
        <taxon>Rhabditida</taxon>
        <taxon>Rhabditina</taxon>
        <taxon>Rhabditomorpha</taxon>
        <taxon>Rhabditoidea</taxon>
        <taxon>Rhabditidae</taxon>
        <taxon>Peloderinae</taxon>
        <taxon>Caenorhabditis</taxon>
    </lineage>
</organism>
<evidence type="ECO:0000256" key="8">
    <source>
        <dbReference type="ARBA" id="ARBA00049360"/>
    </source>
</evidence>
<sequence>MEDEIAALVVDNGSGMCKAGFAGDDAPRAVFPSIVGRPRHQGVMVGMGQKDSYVGDEAQSKRGILTLKYPIEHGIVTNWDDMEKIWHHTFYNELRIAPEEHPVLLTEAPLNPKSNREKMTQIMFETFNTPAMYVNIQAVLSLYASGRTTGIVLDTGDGVTHTVPIYEGYALPHAIQRLDLAGRDLTDYMMKILTERGYTFTTTAEREIVRDIKEKLCYVAHDFESELAQAASSSSLEKSYELPDGQVITIGNERFRCPEVLFQPAFIGMEGAGIHETTYQSIMKKAFFRWHLEQLEARKKFKRLREKNKDESIYVAKQWYYVLKKHPLKPRVEWSFQRVHKLSSKNERIAQELEELMDCAERYALIDNLSDEFRKKEKYELMKVNKIEKFHLEVKNSREILLRSQSLAAMKIRIFFEKRKGLIFDINELIDPEVGNMPIKKLREIIITKVLEFSQEINLKLLRKSWKDEKKINIVQNCVVQETTNAAFGTIQLYLKTLRTKTSFIAMDCMIVDRKLCVNSEQIRMLLKEPISVMCSLENVRMSTEDCETWQEEAMMSVDALSHEHIAHHPLLQPYAFLVGDYKVSPKLTEEEMIKMYDDSTNLQIRLTKASKCLSVRCFVLRLEAVWVEMERRIRSFRNQLKMAIRRKFTTLLNKLLYDFRKYDRALQYRSIDPSMMLSNKSQVDMMLQNETGDSVRQFVDVYDKVFEITQHISLDTSQMDTLLQIASLRLSLPQCINDHAHFFQKRISTFLHFVNKKQAKVMTSVQKAMDKLKIVQTMGNPQEVETYLAQMMKLRPMLDSLITEIEDLNKFEKAVDIQVSDVTKMRHFVGEIESLESLFVATSGYYKHVNAFFESRRTLVNIDASRNFIEQFTIQLSIFESSLTTHRAAKHFIAYARNEVDSFKKNFSVAEVMSCRRLLDAHWLRMSEIVGFDLTPYANSSIAQICELGLEAHLQQLKPIAFSAEREATAADQLHAIVTFWSQEHLEMRFHSQWKLSLAVKLRDLYRRVQNDINTLKHMTNVEQITDDSLPQWTEWTARAETILKAWCETQQKWMRVANIFVTCRDTLQKEYELLRTCAKYFLTIEKNVLKDATIYRVMQLPHLPCWIEKIRSMVTVIIQGVRGLLDGMRMINARLCLSSELSLLNLFSTTTIDSRLKLLLKDCFPSLRRLCFNRRNQLELVDLLGEKITVDLTKAEIENQEPCELIRSIETAFASKLTDIITYERQDRLKAASRIGANVGELIETRQTLDPLFLSRVEKAYYIQHKSVQRQSLLTVDFVYSIETNRFIPKSLADNWSSGHIILLIGEMCSTRNFVLKLSNCLCSNLRIVNSHNLLESAFLERLTKCISMTNWFVLLENVDLLTSQLVFNLFKMLLNQAVPFPRLFLSSTEEIRNQLPTTIAIEHLKDHLGGFHDVIEPSPAFKFDTGTPLSSVRSSSIPNASKLPVGSSLQPPSSPHSVLLEKIGARIRNREISGCVGPMAKETLKETLDHFAEKVVWIYIDVFIRDQLVVHSDEFAASPAGILFEVLSPNVLQSNGSESERSYHSTISTNSVCINTIVVFYGFSEFWNIFPFISPLFLKKDGFSAQTPPFLTLDDGSTYWPQENVQFLMCIPDEEGFHLNTVKKFDIPFHVVSENLKMDVARSWRKIWQKKYSELFNKISLVEIMDELVDRILSPMSSYFSETFLWPSTLFQVIHQDLTEVIPLSRTTSVNDTLRITVILATANYISIFSDDQKKVETKLMKVLVSIRERLSIQIPDDVCNWKISYQDATKLVKWEEEPFCQSSIDKDSAIGNIMIVTPCMDRLLFYSIRLLSSGHNILVHGPPYSRKTMFVKMISKYLCSSEDANVKFVWLDGKSRVGNDVAQKKFATIVETCEKAHQSEQLYIVIDRFSFTEPLLPIIEFFVDHKTYWKDGKLCKSDSQIRMIIVTDEEDYAWLYKTKALASTFVGIAMPPSTKFQDQKPLVQTLIAANFTAKSFSSEYHHHLEPLSSCIVEIVKKPYVKNLSSMALATRLAKSFFFAFPDNCPDPNALLRLFIHESARVIGDAIDPSHRPTFARQFETLIDENFNTTQQAILKHIAQISDNEEDEEEKEGIEKRPPTTIDMFDLIYSEVDAHDVVDGLSYEPVVDRVQFQRSIENFLFEHHRNHPKDRIRLFIDWETSGWVQRVMRVIRQASEHMVLVAPPNSGRTQVVKAACVACNATMMHMQVDATCYDTFISRWEYALSRAINIIANTNQHVVILVHLDFCYEKVEPRWMEQIKLWIECPNTQHLVSDEQLHTMGEQLIECEKNLATQMQTIGLRLPGQRMCKYLPVETLKEPQALRKVLEARIFDALHVMFLVDPQFKSDFSWCTIFHVPNIEKSDLISKVSKIISDCKVDEATQIIVSTFFIVKKYLQAIGIALPGTLFSQLFEVADCFQIVFRQQKK</sequence>
<evidence type="ECO:0000256" key="1">
    <source>
        <dbReference type="ARBA" id="ARBA00004245"/>
    </source>
</evidence>
<dbReference type="Gene3D" id="3.90.640.10">
    <property type="entry name" value="Actin, Chain A, domain 4"/>
    <property type="match status" value="1"/>
</dbReference>
<evidence type="ECO:0000256" key="10">
    <source>
        <dbReference type="SAM" id="MobiDB-lite"/>
    </source>
</evidence>
<dbReference type="PANTHER" id="PTHR46454">
    <property type="entry name" value="DYNEIN AXONEMAL HEAVY CHAIN 7-RELATED"/>
    <property type="match status" value="1"/>
</dbReference>
<dbReference type="Gene3D" id="3.40.50.300">
    <property type="entry name" value="P-loop containing nucleotide triphosphate hydrolases"/>
    <property type="match status" value="1"/>
</dbReference>
<dbReference type="InterPro" id="IPR004001">
    <property type="entry name" value="Actin_CS"/>
</dbReference>
<keyword evidence="5" id="KW-0378">Hydrolase</keyword>
<dbReference type="EMBL" id="CP092622">
    <property type="protein sequence ID" value="UMM22814.1"/>
    <property type="molecule type" value="Genomic_DNA"/>
</dbReference>
<evidence type="ECO:0000256" key="2">
    <source>
        <dbReference type="ARBA" id="ARBA00006752"/>
    </source>
</evidence>
<dbReference type="GO" id="GO:0005856">
    <property type="term" value="C:cytoskeleton"/>
    <property type="evidence" value="ECO:0007669"/>
    <property type="project" value="UniProtKB-SubCell"/>
</dbReference>
<dbReference type="InterPro" id="IPR004000">
    <property type="entry name" value="Actin"/>
</dbReference>
<evidence type="ECO:0000256" key="3">
    <source>
        <dbReference type="ARBA" id="ARBA00022490"/>
    </source>
</evidence>
<evidence type="ECO:0000313" key="13">
    <source>
        <dbReference type="Proteomes" id="UP000829354"/>
    </source>
</evidence>
<evidence type="ECO:0000256" key="9">
    <source>
        <dbReference type="RuleBase" id="RU000487"/>
    </source>
</evidence>
<evidence type="ECO:0000256" key="5">
    <source>
        <dbReference type="ARBA" id="ARBA00022801"/>
    </source>
</evidence>
<evidence type="ECO:0000256" key="7">
    <source>
        <dbReference type="ARBA" id="ARBA00023212"/>
    </source>
</evidence>
<keyword evidence="13" id="KW-1185">Reference proteome</keyword>
<dbReference type="InterPro" id="IPR020902">
    <property type="entry name" value="Actin/actin-like_CS"/>
</dbReference>
<keyword evidence="7" id="KW-0206">Cytoskeleton</keyword>
<dbReference type="InterPro" id="IPR013602">
    <property type="entry name" value="Dynein_heavy_linker"/>
</dbReference>
<dbReference type="InterPro" id="IPR043129">
    <property type="entry name" value="ATPase_NBD"/>
</dbReference>
<dbReference type="Gene3D" id="1.20.140.100">
    <property type="entry name" value="Dynein heavy chain, N-terminal domain 2"/>
    <property type="match status" value="1"/>
</dbReference>
<evidence type="ECO:0000259" key="11">
    <source>
        <dbReference type="Pfam" id="PF08393"/>
    </source>
</evidence>
<dbReference type="InterPro" id="IPR027417">
    <property type="entry name" value="P-loop_NTPase"/>
</dbReference>
<dbReference type="GO" id="GO:0016787">
    <property type="term" value="F:hydrolase activity"/>
    <property type="evidence" value="ECO:0007669"/>
    <property type="project" value="UniProtKB-KW"/>
</dbReference>
<dbReference type="Pfam" id="PF08393">
    <property type="entry name" value="DHC_N2"/>
    <property type="match status" value="1"/>
</dbReference>
<evidence type="ECO:0000313" key="12">
    <source>
        <dbReference type="EMBL" id="UMM22814.1"/>
    </source>
</evidence>
<dbReference type="SUPFAM" id="SSF52540">
    <property type="entry name" value="P-loop containing nucleoside triphosphate hydrolases"/>
    <property type="match status" value="1"/>
</dbReference>
<dbReference type="Gene3D" id="2.30.36.70">
    <property type="entry name" value="Actin, Chain A, domain 2"/>
    <property type="match status" value="1"/>
</dbReference>
<gene>
    <name evidence="12" type="ORF">L5515_003832</name>
</gene>
<feature type="region of interest" description="Disordered" evidence="10">
    <location>
        <begin position="1437"/>
        <end position="1457"/>
    </location>
</feature>
<dbReference type="PANTHER" id="PTHR46454:SF17">
    <property type="entry name" value="DYNEIN HEAVY CHAIN LINKER DOMAIN-CONTAINING PROTEIN"/>
    <property type="match status" value="1"/>
</dbReference>
<dbReference type="GO" id="GO:0005524">
    <property type="term" value="F:ATP binding"/>
    <property type="evidence" value="ECO:0007669"/>
    <property type="project" value="UniProtKB-KW"/>
</dbReference>
<keyword evidence="6" id="KW-0067">ATP-binding</keyword>
<comment type="catalytic activity">
    <reaction evidence="8">
        <text>ATP + H2O = ADP + phosphate + H(+)</text>
        <dbReference type="Rhea" id="RHEA:13065"/>
        <dbReference type="ChEBI" id="CHEBI:15377"/>
        <dbReference type="ChEBI" id="CHEBI:15378"/>
        <dbReference type="ChEBI" id="CHEBI:30616"/>
        <dbReference type="ChEBI" id="CHEBI:43474"/>
        <dbReference type="ChEBI" id="CHEBI:456216"/>
    </reaction>
</comment>
<dbReference type="Gene3D" id="3.30.420.40">
    <property type="match status" value="1"/>
</dbReference>
<dbReference type="PRINTS" id="PR00190">
    <property type="entry name" value="ACTIN"/>
</dbReference>
<proteinExistence type="inferred from homology"/>
<comment type="similarity">
    <text evidence="2 9">Belongs to the actin family.</text>
</comment>
<dbReference type="FunFam" id="2.30.36.70:FF:000001">
    <property type="entry name" value="Actin, alpha skeletal muscle"/>
    <property type="match status" value="1"/>
</dbReference>
<keyword evidence="4" id="KW-0547">Nucleotide-binding</keyword>
<dbReference type="FunFam" id="3.90.640.10:FF:000047">
    <property type="entry name" value="Actin, alpha skeletal muscle"/>
    <property type="match status" value="1"/>
</dbReference>
<dbReference type="PROSITE" id="PS00406">
    <property type="entry name" value="ACTINS_1"/>
    <property type="match status" value="1"/>
</dbReference>
<accession>A0AAE9EIX9</accession>